<dbReference type="AlphaFoldDB" id="A0A9P7DGS7"/>
<feature type="coiled-coil region" evidence="1">
    <location>
        <begin position="158"/>
        <end position="185"/>
    </location>
</feature>
<evidence type="ECO:0000313" key="4">
    <source>
        <dbReference type="Proteomes" id="UP000719766"/>
    </source>
</evidence>
<comment type="caution">
    <text evidence="3">The sequence shown here is derived from an EMBL/GenBank/DDBJ whole genome shotgun (WGS) entry which is preliminary data.</text>
</comment>
<evidence type="ECO:0000256" key="2">
    <source>
        <dbReference type="SAM" id="MobiDB-lite"/>
    </source>
</evidence>
<sequence length="494" mass="56284">MVSQSFHVVKSVSAGRRIQLPPRTRPKVVLSKEARAALKHSRQEKSRQFRDALDDAWNQLDEATKTIAVSHHKSVRRVQNDLYIGRGLLRSRCSKLNAWNVFCWKKNQETENRNQGRGALESLVHEHRDEYLRLSKDEQDNILAEYADWKMTKVTGLRVSTKSKINDITQTLKAVENELNSLNCRMGAETILYTTRGSTDLPLRGVAFATEGVQHFMNSVMGIDNQDLVSKMEGFAVQGMKGAATNHKQQVSEIRSKIRDIINTKLQLVTGDPDARMQWTHYFRNVVQRYQVAIEGWPDNIPFANLSQVSSARPDLEMLYSKWESKQIKWKVLTDEEFEELYSKRQGQIDRGEIIDHRRRTHSDKGKKRKGLAAATNPNRRKKYKSSETIEDNDCTDEEREHGDEERDEPVDEPVRRFSTPAAARAANQPSTFDLANTSTSLQLPGSDVPSPSNAPDASDFNFYIPRDSDVSTFPQFDSDAMLATLDRMFGPAP</sequence>
<protein>
    <submittedName>
        <fullName evidence="3">Uncharacterized protein</fullName>
    </submittedName>
</protein>
<dbReference type="OrthoDB" id="2685591at2759"/>
<dbReference type="RefSeq" id="XP_041158723.1">
    <property type="nucleotide sequence ID" value="XM_041298083.1"/>
</dbReference>
<keyword evidence="1" id="KW-0175">Coiled coil</keyword>
<name>A0A9P7DGS7_9AGAM</name>
<reference evidence="3" key="1">
    <citation type="journal article" date="2020" name="New Phytol.">
        <title>Comparative genomics reveals dynamic genome evolution in host specialist ectomycorrhizal fungi.</title>
        <authorList>
            <person name="Lofgren L.A."/>
            <person name="Nguyen N.H."/>
            <person name="Vilgalys R."/>
            <person name="Ruytinx J."/>
            <person name="Liao H.L."/>
            <person name="Branco S."/>
            <person name="Kuo A."/>
            <person name="LaButti K."/>
            <person name="Lipzen A."/>
            <person name="Andreopoulos W."/>
            <person name="Pangilinan J."/>
            <person name="Riley R."/>
            <person name="Hundley H."/>
            <person name="Na H."/>
            <person name="Barry K."/>
            <person name="Grigoriev I.V."/>
            <person name="Stajich J.E."/>
            <person name="Kennedy P.G."/>
        </authorList>
    </citation>
    <scope>NUCLEOTIDE SEQUENCE</scope>
    <source>
        <strain evidence="3">S12</strain>
    </source>
</reference>
<accession>A0A9P7DGS7</accession>
<evidence type="ECO:0000256" key="1">
    <source>
        <dbReference type="SAM" id="Coils"/>
    </source>
</evidence>
<organism evidence="3 4">
    <name type="scientific">Suillus plorans</name>
    <dbReference type="NCBI Taxonomy" id="116603"/>
    <lineage>
        <taxon>Eukaryota</taxon>
        <taxon>Fungi</taxon>
        <taxon>Dikarya</taxon>
        <taxon>Basidiomycota</taxon>
        <taxon>Agaricomycotina</taxon>
        <taxon>Agaricomycetes</taxon>
        <taxon>Agaricomycetidae</taxon>
        <taxon>Boletales</taxon>
        <taxon>Suillineae</taxon>
        <taxon>Suillaceae</taxon>
        <taxon>Suillus</taxon>
    </lineage>
</organism>
<proteinExistence type="predicted"/>
<dbReference type="EMBL" id="JABBWE010000039">
    <property type="protein sequence ID" value="KAG1792024.1"/>
    <property type="molecule type" value="Genomic_DNA"/>
</dbReference>
<keyword evidence="4" id="KW-1185">Reference proteome</keyword>
<feature type="region of interest" description="Disordered" evidence="2">
    <location>
        <begin position="352"/>
        <end position="460"/>
    </location>
</feature>
<feature type="compositionally biased region" description="Polar residues" evidence="2">
    <location>
        <begin position="428"/>
        <end position="456"/>
    </location>
</feature>
<evidence type="ECO:0000313" key="3">
    <source>
        <dbReference type="EMBL" id="KAG1792024.1"/>
    </source>
</evidence>
<feature type="compositionally biased region" description="Basic residues" evidence="2">
    <location>
        <begin position="357"/>
        <end position="371"/>
    </location>
</feature>
<feature type="compositionally biased region" description="Acidic residues" evidence="2">
    <location>
        <begin position="389"/>
        <end position="398"/>
    </location>
</feature>
<gene>
    <name evidence="3" type="ORF">HD556DRAFT_1239984</name>
</gene>
<dbReference type="GeneID" id="64591847"/>
<dbReference type="Proteomes" id="UP000719766">
    <property type="component" value="Unassembled WGS sequence"/>
</dbReference>